<evidence type="ECO:0000256" key="1">
    <source>
        <dbReference type="SAM" id="Phobius"/>
    </source>
</evidence>
<name>A0A226DVS6_FOLCA</name>
<feature type="signal peptide" evidence="2">
    <location>
        <begin position="1"/>
        <end position="20"/>
    </location>
</feature>
<dbReference type="AlphaFoldDB" id="A0A226DVS6"/>
<gene>
    <name evidence="3" type="ORF">Fcan01_15363</name>
</gene>
<feature type="transmembrane region" description="Helical" evidence="1">
    <location>
        <begin position="69"/>
        <end position="91"/>
    </location>
</feature>
<keyword evidence="2" id="KW-0732">Signal</keyword>
<keyword evidence="1" id="KW-0472">Membrane</keyword>
<dbReference type="Proteomes" id="UP000198287">
    <property type="component" value="Unassembled WGS sequence"/>
</dbReference>
<accession>A0A226DVS6</accession>
<comment type="caution">
    <text evidence="3">The sequence shown here is derived from an EMBL/GenBank/DDBJ whole genome shotgun (WGS) entry which is preliminary data.</text>
</comment>
<evidence type="ECO:0000256" key="2">
    <source>
        <dbReference type="SAM" id="SignalP"/>
    </source>
</evidence>
<feature type="chain" id="PRO_5012759341" evidence="2">
    <location>
        <begin position="21"/>
        <end position="119"/>
    </location>
</feature>
<keyword evidence="1" id="KW-1133">Transmembrane helix</keyword>
<evidence type="ECO:0000313" key="4">
    <source>
        <dbReference type="Proteomes" id="UP000198287"/>
    </source>
</evidence>
<protein>
    <submittedName>
        <fullName evidence="3">Uncharacterized protein</fullName>
    </submittedName>
</protein>
<keyword evidence="4" id="KW-1185">Reference proteome</keyword>
<proteinExistence type="predicted"/>
<evidence type="ECO:0000313" key="3">
    <source>
        <dbReference type="EMBL" id="OXA49562.1"/>
    </source>
</evidence>
<reference evidence="3 4" key="1">
    <citation type="submission" date="2015-12" db="EMBL/GenBank/DDBJ databases">
        <title>The genome of Folsomia candida.</title>
        <authorList>
            <person name="Faddeeva A."/>
            <person name="Derks M.F."/>
            <person name="Anvar Y."/>
            <person name="Smit S."/>
            <person name="Van Straalen N."/>
            <person name="Roelofs D."/>
        </authorList>
    </citation>
    <scope>NUCLEOTIDE SEQUENCE [LARGE SCALE GENOMIC DNA]</scope>
    <source>
        <strain evidence="3 4">VU population</strain>
        <tissue evidence="3">Whole body</tissue>
    </source>
</reference>
<keyword evidence="1" id="KW-0812">Transmembrane</keyword>
<sequence length="119" mass="13570">MVKLTLTFWVVTLITCLAQGESRAIESVDFDLEDGFNYTCPPYCDYCTDDDTSCRYYPDARNEEGGMPWGLILVSALVSAFFFCILPLWIFRDVPHPDINNYPAYLEVMGVTNKSSWVT</sequence>
<dbReference type="EMBL" id="LNIX01000010">
    <property type="protein sequence ID" value="OXA49562.1"/>
    <property type="molecule type" value="Genomic_DNA"/>
</dbReference>
<organism evidence="3 4">
    <name type="scientific">Folsomia candida</name>
    <name type="common">Springtail</name>
    <dbReference type="NCBI Taxonomy" id="158441"/>
    <lineage>
        <taxon>Eukaryota</taxon>
        <taxon>Metazoa</taxon>
        <taxon>Ecdysozoa</taxon>
        <taxon>Arthropoda</taxon>
        <taxon>Hexapoda</taxon>
        <taxon>Collembola</taxon>
        <taxon>Entomobryomorpha</taxon>
        <taxon>Isotomoidea</taxon>
        <taxon>Isotomidae</taxon>
        <taxon>Proisotominae</taxon>
        <taxon>Folsomia</taxon>
    </lineage>
</organism>